<dbReference type="InterPro" id="IPR030676">
    <property type="entry name" value="CitT-rel"/>
</dbReference>
<evidence type="ECO:0000256" key="6">
    <source>
        <dbReference type="ARBA" id="ARBA00023136"/>
    </source>
</evidence>
<evidence type="ECO:0000256" key="4">
    <source>
        <dbReference type="ARBA" id="ARBA00022780"/>
    </source>
</evidence>
<protein>
    <submittedName>
        <fullName evidence="9">Uncharacterized protein</fullName>
    </submittedName>
</protein>
<dbReference type="InterPro" id="IPR001898">
    <property type="entry name" value="SLC13A/DASS"/>
</dbReference>
<dbReference type="OrthoDB" id="1695362at2759"/>
<dbReference type="Pfam" id="PF00939">
    <property type="entry name" value="Na_sulph_symp"/>
    <property type="match status" value="1"/>
</dbReference>
<evidence type="ECO:0000256" key="3">
    <source>
        <dbReference type="ARBA" id="ARBA00022692"/>
    </source>
</evidence>
<accession>A0A388L3S7</accession>
<comment type="similarity">
    <text evidence="2">Belongs to the SLC13A/DASS transporter (TC 2.A.47) family. DIT1 subfamily.</text>
</comment>
<comment type="caution">
    <text evidence="9">The sequence shown here is derived from an EMBL/GenBank/DDBJ whole genome shotgun (WGS) entry which is preliminary data.</text>
</comment>
<keyword evidence="4" id="KW-1001">Plastid inner membrane</keyword>
<dbReference type="EMBL" id="BFEA01000257">
    <property type="protein sequence ID" value="GBG76965.1"/>
    <property type="molecule type" value="Genomic_DNA"/>
</dbReference>
<evidence type="ECO:0000313" key="10">
    <source>
        <dbReference type="Proteomes" id="UP000265515"/>
    </source>
</evidence>
<keyword evidence="4" id="KW-0934">Plastid</keyword>
<dbReference type="PANTHER" id="PTHR42826">
    <property type="entry name" value="DICARBOXYLATE TRANSPORTER 2.1, CHLOROPLASTIC"/>
    <property type="match status" value="1"/>
</dbReference>
<keyword evidence="5 8" id="KW-1133">Transmembrane helix</keyword>
<keyword evidence="6 8" id="KW-0472">Membrane</keyword>
<evidence type="ECO:0000256" key="1">
    <source>
        <dbReference type="ARBA" id="ARBA00004478"/>
    </source>
</evidence>
<proteinExistence type="inferred from homology"/>
<evidence type="ECO:0000256" key="2">
    <source>
        <dbReference type="ARBA" id="ARBA00007349"/>
    </source>
</evidence>
<dbReference type="NCBIfam" id="TIGR00785">
    <property type="entry name" value="dass"/>
    <property type="match status" value="1"/>
</dbReference>
<keyword evidence="10" id="KW-1185">Reference proteome</keyword>
<sequence length="497" mass="50973">MVVVPLGQSAVGCPVAAGIDSLTAKSGVSKALTRCHVANGSPVRSSGGAGSSARSAAIARPFSCPASPIPKSARSSPSSGQRPLVSSAAPRASFSAGLRHRRHVSSCPSACGANPAEAALSSLSLRRVLPSCSSSRRESYLPLGSTARWLRGDPDAAIFRSSAPPSTGLLTSNSAGGLLTARAEAAAGTLTTSGGQGAPAAAVEIAIPAPAWEGAKPLPFLLSVGVGLAVRFLAPRPLAVSPAAWQLLAIFSSTITGLVLGPLPVGAWAFLGLTTAVLTKTLSFSAAFSAFSSDVIWLIVISFFFARGFVKTGLGDRVATYFVKWMGKSTLGLSYGLTMAEALIAPAMPSTTARAGGVFVPIIKSLSLSAGSKPNDPSSKKVGAYLMQSQLQAAGNSSALYLTAAAQNLLCLKLASELGVSLPSAWMSWFKAASVPALTALLTVPYLIYKLFPPEDKETPEAPRIAAEKLRKLGPVTKNEWIMVATMLVAVTLWVLG</sequence>
<feature type="transmembrane region" description="Helical" evidence="8">
    <location>
        <begin position="480"/>
        <end position="496"/>
    </location>
</feature>
<feature type="transmembrane region" description="Helical" evidence="8">
    <location>
        <begin position="217"/>
        <end position="234"/>
    </location>
</feature>
<dbReference type="GO" id="GO:0009706">
    <property type="term" value="C:chloroplast inner membrane"/>
    <property type="evidence" value="ECO:0007669"/>
    <property type="project" value="UniProtKB-SubCell"/>
</dbReference>
<evidence type="ECO:0000256" key="7">
    <source>
        <dbReference type="SAM" id="MobiDB-lite"/>
    </source>
</evidence>
<evidence type="ECO:0000256" key="8">
    <source>
        <dbReference type="SAM" id="Phobius"/>
    </source>
</evidence>
<feature type="transmembrane region" description="Helical" evidence="8">
    <location>
        <begin position="246"/>
        <end position="270"/>
    </location>
</feature>
<dbReference type="AlphaFoldDB" id="A0A388L3S7"/>
<dbReference type="OMA" id="RIWYRSS"/>
<feature type="region of interest" description="Disordered" evidence="7">
    <location>
        <begin position="63"/>
        <end position="92"/>
    </location>
</feature>
<dbReference type="Proteomes" id="UP000265515">
    <property type="component" value="Unassembled WGS sequence"/>
</dbReference>
<organism evidence="9 10">
    <name type="scientific">Chara braunii</name>
    <name type="common">Braun's stonewort</name>
    <dbReference type="NCBI Taxonomy" id="69332"/>
    <lineage>
        <taxon>Eukaryota</taxon>
        <taxon>Viridiplantae</taxon>
        <taxon>Streptophyta</taxon>
        <taxon>Charophyceae</taxon>
        <taxon>Charales</taxon>
        <taxon>Characeae</taxon>
        <taxon>Chara</taxon>
    </lineage>
</organism>
<evidence type="ECO:0000313" key="9">
    <source>
        <dbReference type="EMBL" id="GBG76965.1"/>
    </source>
</evidence>
<comment type="subcellular location">
    <subcellularLocation>
        <location evidence="1">Plastid</location>
        <location evidence="1">Chloroplast inner membrane</location>
        <topology evidence="1">Multi-pass membrane protein</topology>
    </subcellularLocation>
</comment>
<reference evidence="9 10" key="1">
    <citation type="journal article" date="2018" name="Cell">
        <title>The Chara Genome: Secondary Complexity and Implications for Plant Terrestrialization.</title>
        <authorList>
            <person name="Nishiyama T."/>
            <person name="Sakayama H."/>
            <person name="Vries J.D."/>
            <person name="Buschmann H."/>
            <person name="Saint-Marcoux D."/>
            <person name="Ullrich K.K."/>
            <person name="Haas F.B."/>
            <person name="Vanderstraeten L."/>
            <person name="Becker D."/>
            <person name="Lang D."/>
            <person name="Vosolsobe S."/>
            <person name="Rombauts S."/>
            <person name="Wilhelmsson P.K.I."/>
            <person name="Janitza P."/>
            <person name="Kern R."/>
            <person name="Heyl A."/>
            <person name="Rumpler F."/>
            <person name="Villalobos L.I.A.C."/>
            <person name="Clay J.M."/>
            <person name="Skokan R."/>
            <person name="Toyoda A."/>
            <person name="Suzuki Y."/>
            <person name="Kagoshima H."/>
            <person name="Schijlen E."/>
            <person name="Tajeshwar N."/>
            <person name="Catarino B."/>
            <person name="Hetherington A.J."/>
            <person name="Saltykova A."/>
            <person name="Bonnot C."/>
            <person name="Breuninger H."/>
            <person name="Symeonidi A."/>
            <person name="Radhakrishnan G.V."/>
            <person name="Van Nieuwerburgh F."/>
            <person name="Deforce D."/>
            <person name="Chang C."/>
            <person name="Karol K.G."/>
            <person name="Hedrich R."/>
            <person name="Ulvskov P."/>
            <person name="Glockner G."/>
            <person name="Delwiche C.F."/>
            <person name="Petrasek J."/>
            <person name="Van de Peer Y."/>
            <person name="Friml J."/>
            <person name="Beilby M."/>
            <person name="Dolan L."/>
            <person name="Kohara Y."/>
            <person name="Sugano S."/>
            <person name="Fujiyama A."/>
            <person name="Delaux P.-M."/>
            <person name="Quint M."/>
            <person name="TheiBen G."/>
            <person name="Hagemann M."/>
            <person name="Harholt J."/>
            <person name="Dunand C."/>
            <person name="Zachgo S."/>
            <person name="Langdale J."/>
            <person name="Maumus F."/>
            <person name="Straeten D.V.D."/>
            <person name="Gould S.B."/>
            <person name="Rensing S.A."/>
        </authorList>
    </citation>
    <scope>NUCLEOTIDE SEQUENCE [LARGE SCALE GENOMIC DNA]</scope>
    <source>
        <strain evidence="9 10">S276</strain>
    </source>
</reference>
<dbReference type="Gramene" id="GBG76965">
    <property type="protein sequence ID" value="GBG76965"/>
    <property type="gene ID" value="CBR_g23295"/>
</dbReference>
<dbReference type="STRING" id="69332.A0A388L3S7"/>
<evidence type="ECO:0000256" key="5">
    <source>
        <dbReference type="ARBA" id="ARBA00022989"/>
    </source>
</evidence>
<keyword evidence="3 8" id="KW-0812">Transmembrane</keyword>
<gene>
    <name evidence="9" type="ORF">CBR_g23295</name>
</gene>
<feature type="transmembrane region" description="Helical" evidence="8">
    <location>
        <begin position="282"/>
        <end position="306"/>
    </location>
</feature>
<name>A0A388L3S7_CHABU</name>
<dbReference type="GO" id="GO:0015140">
    <property type="term" value="F:malate transmembrane transporter activity"/>
    <property type="evidence" value="ECO:0007669"/>
    <property type="project" value="UniProtKB-ARBA"/>
</dbReference>